<gene>
    <name evidence="3" type="ORF">CZ787_17785</name>
</gene>
<accession>A0A1R4I5S0</accession>
<feature type="domain" description="Methyltransferase" evidence="2">
    <location>
        <begin position="46"/>
        <end position="137"/>
    </location>
</feature>
<protein>
    <recommendedName>
        <fullName evidence="2">Methyltransferase domain-containing protein</fullName>
    </recommendedName>
</protein>
<dbReference type="InterPro" id="IPR029063">
    <property type="entry name" value="SAM-dependent_MTases_sf"/>
</dbReference>
<dbReference type="Gene3D" id="3.40.50.150">
    <property type="entry name" value="Vaccinia Virus protein VP39"/>
    <property type="match status" value="1"/>
</dbReference>
<reference evidence="3 4" key="1">
    <citation type="submission" date="2017-02" db="EMBL/GenBank/DDBJ databases">
        <authorList>
            <person name="Dridi B."/>
        </authorList>
    </citation>
    <scope>NUCLEOTIDE SEQUENCE [LARGE SCALE GENOMIC DNA]</scope>
    <source>
        <strain evidence="3 4">JB380</strain>
    </source>
</reference>
<dbReference type="EMBL" id="FUKM01000059">
    <property type="protein sequence ID" value="SJN14964.1"/>
    <property type="molecule type" value="Genomic_DNA"/>
</dbReference>
<evidence type="ECO:0000313" key="4">
    <source>
        <dbReference type="Proteomes" id="UP000196331"/>
    </source>
</evidence>
<comment type="caution">
    <text evidence="3">The sequence shown here is derived from an EMBL/GenBank/DDBJ whole genome shotgun (WGS) entry which is preliminary data.</text>
</comment>
<evidence type="ECO:0000259" key="2">
    <source>
        <dbReference type="Pfam" id="PF13649"/>
    </source>
</evidence>
<dbReference type="SUPFAM" id="SSF53335">
    <property type="entry name" value="S-adenosyl-L-methionine-dependent methyltransferases"/>
    <property type="match status" value="1"/>
</dbReference>
<dbReference type="CDD" id="cd02440">
    <property type="entry name" value="AdoMet_MTases"/>
    <property type="match status" value="1"/>
</dbReference>
<dbReference type="AlphaFoldDB" id="A0A1R4I5S0"/>
<name>A0A1R4I5S0_9GAMM</name>
<evidence type="ECO:0000313" key="3">
    <source>
        <dbReference type="EMBL" id="SJN14964.1"/>
    </source>
</evidence>
<sequence length="216" mass="24208">MRYLDFALYKKSAGVTHRRVSNTMLTDPWLNRWLPLVRERAGKDSVLEIGCGHGDDTAVLSNAGLSVYAFDLSRTAAGLAKIRVPKAVVECRDVRDPFPEQCCEPGVVVASLSLHYFAWDETQALIRKIRSTLRPGGILLCRLNSTQDRNFGASGHPQLESNFFLVDGVPKRFFDEASIESLFAVGWKRISVEHYFTGKYVKSKALWEVVLEKEGA</sequence>
<evidence type="ECO:0000256" key="1">
    <source>
        <dbReference type="ARBA" id="ARBA00022679"/>
    </source>
</evidence>
<keyword evidence="1" id="KW-0808">Transferase</keyword>
<proteinExistence type="predicted"/>
<organism evidence="3 4">
    <name type="scientific">Halomonas citrativorans</name>
    <dbReference type="NCBI Taxonomy" id="2742612"/>
    <lineage>
        <taxon>Bacteria</taxon>
        <taxon>Pseudomonadati</taxon>
        <taxon>Pseudomonadota</taxon>
        <taxon>Gammaproteobacteria</taxon>
        <taxon>Oceanospirillales</taxon>
        <taxon>Halomonadaceae</taxon>
        <taxon>Halomonas</taxon>
    </lineage>
</organism>
<dbReference type="PANTHER" id="PTHR43861">
    <property type="entry name" value="TRANS-ACONITATE 2-METHYLTRANSFERASE-RELATED"/>
    <property type="match status" value="1"/>
</dbReference>
<dbReference type="Proteomes" id="UP000196331">
    <property type="component" value="Unassembled WGS sequence"/>
</dbReference>
<dbReference type="Pfam" id="PF13649">
    <property type="entry name" value="Methyltransf_25"/>
    <property type="match status" value="1"/>
</dbReference>
<dbReference type="InterPro" id="IPR041698">
    <property type="entry name" value="Methyltransf_25"/>
</dbReference>
<dbReference type="GO" id="GO:0016740">
    <property type="term" value="F:transferase activity"/>
    <property type="evidence" value="ECO:0007669"/>
    <property type="project" value="UniProtKB-KW"/>
</dbReference>